<organism evidence="1 2">
    <name type="scientific">Funneliformis caledonium</name>
    <dbReference type="NCBI Taxonomy" id="1117310"/>
    <lineage>
        <taxon>Eukaryota</taxon>
        <taxon>Fungi</taxon>
        <taxon>Fungi incertae sedis</taxon>
        <taxon>Mucoromycota</taxon>
        <taxon>Glomeromycotina</taxon>
        <taxon>Glomeromycetes</taxon>
        <taxon>Glomerales</taxon>
        <taxon>Glomeraceae</taxon>
        <taxon>Funneliformis</taxon>
    </lineage>
</organism>
<comment type="caution">
    <text evidence="1">The sequence shown here is derived from an EMBL/GenBank/DDBJ whole genome shotgun (WGS) entry which is preliminary data.</text>
</comment>
<keyword evidence="2" id="KW-1185">Reference proteome</keyword>
<dbReference type="AlphaFoldDB" id="A0A9N8V6Z6"/>
<protein>
    <submittedName>
        <fullName evidence="1">2853_t:CDS:1</fullName>
    </submittedName>
</protein>
<dbReference type="EMBL" id="CAJVPQ010000103">
    <property type="protein sequence ID" value="CAG8445962.1"/>
    <property type="molecule type" value="Genomic_DNA"/>
</dbReference>
<dbReference type="OrthoDB" id="2359969at2759"/>
<reference evidence="1" key="1">
    <citation type="submission" date="2021-06" db="EMBL/GenBank/DDBJ databases">
        <authorList>
            <person name="Kallberg Y."/>
            <person name="Tangrot J."/>
            <person name="Rosling A."/>
        </authorList>
    </citation>
    <scope>NUCLEOTIDE SEQUENCE</scope>
    <source>
        <strain evidence="1">UK204</strain>
    </source>
</reference>
<evidence type="ECO:0000313" key="2">
    <source>
        <dbReference type="Proteomes" id="UP000789570"/>
    </source>
</evidence>
<dbReference type="Proteomes" id="UP000789570">
    <property type="component" value="Unassembled WGS sequence"/>
</dbReference>
<accession>A0A9N8V6Z6</accession>
<gene>
    <name evidence="1" type="ORF">FCALED_LOCUS897</name>
</gene>
<proteinExistence type="predicted"/>
<name>A0A9N8V6Z6_9GLOM</name>
<evidence type="ECO:0000313" key="1">
    <source>
        <dbReference type="EMBL" id="CAG8445962.1"/>
    </source>
</evidence>
<sequence length="67" mass="7554">MPIEENLMKEFQNGEKVLIEIAEIIGNIAERDYNSSAEINPSIASKIVAQTINNNNNSRLPKARLER</sequence>